<dbReference type="Proteomes" id="UP000000844">
    <property type="component" value="Chromosome"/>
</dbReference>
<name>D3Q1H0_STANL</name>
<dbReference type="InterPro" id="IPR010349">
    <property type="entry name" value="Asparaginase_II"/>
</dbReference>
<protein>
    <submittedName>
        <fullName evidence="1">L-asparaginase II</fullName>
    </submittedName>
</protein>
<organism evidence="1 2">
    <name type="scientific">Stackebrandtia nassauensis (strain DSM 44728 / CIP 108903 / NRRL B-16338 / NBRC 102104 / LLR-40K-21)</name>
    <dbReference type="NCBI Taxonomy" id="446470"/>
    <lineage>
        <taxon>Bacteria</taxon>
        <taxon>Bacillati</taxon>
        <taxon>Actinomycetota</taxon>
        <taxon>Actinomycetes</taxon>
        <taxon>Glycomycetales</taxon>
        <taxon>Glycomycetaceae</taxon>
        <taxon>Stackebrandtia</taxon>
    </lineage>
</organism>
<gene>
    <name evidence="1" type="ordered locus">Snas_6126</name>
</gene>
<dbReference type="RefSeq" id="WP_013021321.1">
    <property type="nucleotide sequence ID" value="NC_013947.1"/>
</dbReference>
<keyword evidence="2" id="KW-1185">Reference proteome</keyword>
<sequence length="326" mass="33728">MTKAYRGGGLLAEIVRSGFVEGFHRGSAVVLDANGGVRDSIGDIDAPIFPRSANKPMQTLGALRSGLPFTAPADLALASASHRGEPFHVDAVRSLLERAELSPEALQCPPAWPIEESARDAAIASGAGKSRLTMNCSGKHAAMLATSRAAGWSTDDYLSPNHPLQQANARATTDLTGYDIAAIGVDGCGAPLVAYPLLGLARAFLHLVHAEPGTPERAVADGMRAHPELVSGTHGFDTRLMRAVPTALAKLGAEGVQALAVPGVGAVAVKIDDGDNRASGPVAVSALRTMDLTNLSLDKSTLDKLATTPLYGGGKRVGSVRPVWPI</sequence>
<dbReference type="PANTHER" id="PTHR42110">
    <property type="entry name" value="L-ASPARAGINASE, PUTATIVE (AFU_ORTHOLOGUE AFUA_3G11890)-RELATED"/>
    <property type="match status" value="1"/>
</dbReference>
<dbReference type="KEGG" id="sna:Snas_6126"/>
<dbReference type="AlphaFoldDB" id="D3Q1H0"/>
<proteinExistence type="predicted"/>
<evidence type="ECO:0000313" key="2">
    <source>
        <dbReference type="Proteomes" id="UP000000844"/>
    </source>
</evidence>
<dbReference type="OrthoDB" id="9780674at2"/>
<evidence type="ECO:0000313" key="1">
    <source>
        <dbReference type="EMBL" id="ADD45750.1"/>
    </source>
</evidence>
<dbReference type="Pfam" id="PF06089">
    <property type="entry name" value="Asparaginase_II"/>
    <property type="match status" value="1"/>
</dbReference>
<dbReference type="eggNOG" id="COG4448">
    <property type="taxonomic scope" value="Bacteria"/>
</dbReference>
<dbReference type="PANTHER" id="PTHR42110:SF1">
    <property type="entry name" value="L-ASPARAGINASE, PUTATIVE (AFU_ORTHOLOGUE AFUA_3G11890)-RELATED"/>
    <property type="match status" value="1"/>
</dbReference>
<reference evidence="1 2" key="1">
    <citation type="journal article" date="2009" name="Stand. Genomic Sci.">
        <title>Complete genome sequence of Stackebrandtia nassauensis type strain (LLR-40K-21).</title>
        <authorList>
            <person name="Munk C."/>
            <person name="Lapidus A."/>
            <person name="Copeland A."/>
            <person name="Jando M."/>
            <person name="Mayilraj S."/>
            <person name="Glavina Del Rio T."/>
            <person name="Nolan M."/>
            <person name="Chen F."/>
            <person name="Lucas S."/>
            <person name="Tice H."/>
            <person name="Cheng J.F."/>
            <person name="Han C."/>
            <person name="Detter J.C."/>
            <person name="Bruce D."/>
            <person name="Goodwin L."/>
            <person name="Chain P."/>
            <person name="Pitluck S."/>
            <person name="Goker M."/>
            <person name="Ovchinikova G."/>
            <person name="Pati A."/>
            <person name="Ivanova N."/>
            <person name="Mavromatis K."/>
            <person name="Chen A."/>
            <person name="Palaniappan K."/>
            <person name="Land M."/>
            <person name="Hauser L."/>
            <person name="Chang Y.J."/>
            <person name="Jeffries C.D."/>
            <person name="Bristow J."/>
            <person name="Eisen J.A."/>
            <person name="Markowitz V."/>
            <person name="Hugenholtz P."/>
            <person name="Kyrpides N.C."/>
            <person name="Klenk H.P."/>
        </authorList>
    </citation>
    <scope>NUCLEOTIDE SEQUENCE [LARGE SCALE GENOMIC DNA]</scope>
    <source>
        <strain evidence="2">DSM 44728 / CIP 108903 / NRRL B-16338 / NBRC 102104 / LLR-40K-21</strain>
    </source>
</reference>
<accession>D3Q1H0</accession>
<dbReference type="EMBL" id="CP001778">
    <property type="protein sequence ID" value="ADD45750.1"/>
    <property type="molecule type" value="Genomic_DNA"/>
</dbReference>
<dbReference type="STRING" id="446470.Snas_6126"/>
<dbReference type="HOGENOM" id="CLU_062004_0_0_11"/>